<organism evidence="4 5">
    <name type="scientific">Sclerotinia trifoliorum</name>
    <dbReference type="NCBI Taxonomy" id="28548"/>
    <lineage>
        <taxon>Eukaryota</taxon>
        <taxon>Fungi</taxon>
        <taxon>Dikarya</taxon>
        <taxon>Ascomycota</taxon>
        <taxon>Pezizomycotina</taxon>
        <taxon>Leotiomycetes</taxon>
        <taxon>Helotiales</taxon>
        <taxon>Sclerotiniaceae</taxon>
        <taxon>Sclerotinia</taxon>
    </lineage>
</organism>
<comment type="caution">
    <text evidence="4">The sequence shown here is derived from an EMBL/GenBank/DDBJ whole genome shotgun (WGS) entry which is preliminary data.</text>
</comment>
<name>A0A8H2VP93_9HELO</name>
<evidence type="ECO:0000256" key="1">
    <source>
        <dbReference type="ARBA" id="ARBA00006328"/>
    </source>
</evidence>
<dbReference type="PANTHER" id="PTHR42748:SF31">
    <property type="entry name" value="NMRA-LIKE DOMAIN-CONTAINING PROTEIN-RELATED"/>
    <property type="match status" value="1"/>
</dbReference>
<feature type="domain" description="NmrA-like" evidence="3">
    <location>
        <begin position="4"/>
        <end position="308"/>
    </location>
</feature>
<dbReference type="EMBL" id="CAJHIA010000007">
    <property type="protein sequence ID" value="CAD6442183.1"/>
    <property type="molecule type" value="Genomic_DNA"/>
</dbReference>
<dbReference type="Gene3D" id="3.90.25.10">
    <property type="entry name" value="UDP-galactose 4-epimerase, domain 1"/>
    <property type="match status" value="1"/>
</dbReference>
<evidence type="ECO:0000259" key="3">
    <source>
        <dbReference type="Pfam" id="PF05368"/>
    </source>
</evidence>
<reference evidence="4" key="1">
    <citation type="submission" date="2020-10" db="EMBL/GenBank/DDBJ databases">
        <authorList>
            <person name="Kusch S."/>
        </authorList>
    </citation>
    <scope>NUCLEOTIDE SEQUENCE</scope>
    <source>
        <strain evidence="4">SwB9</strain>
    </source>
</reference>
<keyword evidence="2" id="KW-0521">NADP</keyword>
<evidence type="ECO:0000313" key="5">
    <source>
        <dbReference type="Proteomes" id="UP000624404"/>
    </source>
</evidence>
<dbReference type="Gene3D" id="3.40.50.720">
    <property type="entry name" value="NAD(P)-binding Rossmann-like Domain"/>
    <property type="match status" value="1"/>
</dbReference>
<sequence length="318" mass="34891">MSDKKLIVVFGATGNQGGSVVEQILSDSKFEQSWAIRAITRDVNKPSAKALEAQGVEVVAADLDAPSTLKAAVKGAYAVFAVTNFWETCDPEVEKKQGFAIADAAKDAGVQHLIWSSLPSVTKLSKGRFTKVAHFDAKAEIEDYITKIGVPATFYLAGYFMSNLPGYHLQQMPDDKKWKIILPCPASTQVPLVATAEDTGKFVKGILLNREKVLGKQILGATNYATFSEILNEFKEQYPIAGEGAEFVQISYEAYRDNLASEGRSAFIQDDLVDNMMWISESGYYGGATLDESHSLLVDKLTTWKEYMAKSPVFAELK</sequence>
<dbReference type="PANTHER" id="PTHR42748">
    <property type="entry name" value="NITROGEN METABOLITE REPRESSION PROTEIN NMRA FAMILY MEMBER"/>
    <property type="match status" value="1"/>
</dbReference>
<comment type="similarity">
    <text evidence="1">Belongs to the NmrA-type oxidoreductase family.</text>
</comment>
<accession>A0A8H2VP93</accession>
<dbReference type="OrthoDB" id="3358371at2759"/>
<dbReference type="InterPro" id="IPR051164">
    <property type="entry name" value="NmrA-like_oxidored"/>
</dbReference>
<dbReference type="Proteomes" id="UP000624404">
    <property type="component" value="Unassembled WGS sequence"/>
</dbReference>
<dbReference type="AlphaFoldDB" id="A0A8H2VP93"/>
<keyword evidence="5" id="KW-1185">Reference proteome</keyword>
<dbReference type="CDD" id="cd05251">
    <property type="entry name" value="NmrA_like_SDR_a"/>
    <property type="match status" value="1"/>
</dbReference>
<dbReference type="Pfam" id="PF05368">
    <property type="entry name" value="NmrA"/>
    <property type="match status" value="1"/>
</dbReference>
<gene>
    <name evidence="4" type="ORF">SCLTRI_LOCUS1975</name>
</gene>
<dbReference type="GO" id="GO:0005634">
    <property type="term" value="C:nucleus"/>
    <property type="evidence" value="ECO:0007669"/>
    <property type="project" value="TreeGrafter"/>
</dbReference>
<dbReference type="InterPro" id="IPR036291">
    <property type="entry name" value="NAD(P)-bd_dom_sf"/>
</dbReference>
<proteinExistence type="inferred from homology"/>
<evidence type="ECO:0000313" key="4">
    <source>
        <dbReference type="EMBL" id="CAD6442183.1"/>
    </source>
</evidence>
<dbReference type="InterPro" id="IPR008030">
    <property type="entry name" value="NmrA-like"/>
</dbReference>
<dbReference type="SUPFAM" id="SSF51735">
    <property type="entry name" value="NAD(P)-binding Rossmann-fold domains"/>
    <property type="match status" value="1"/>
</dbReference>
<protein>
    <submittedName>
        <fullName evidence="4">3f8367d9-64e3-4ab1-ae21-f3ffc836c92d</fullName>
    </submittedName>
</protein>
<evidence type="ECO:0000256" key="2">
    <source>
        <dbReference type="ARBA" id="ARBA00022857"/>
    </source>
</evidence>